<comment type="subcellular location">
    <subcellularLocation>
        <location evidence="1 10">Golgi apparatus membrane</location>
        <topology evidence="1 10">Single-pass type II membrane protein</topology>
    </subcellularLocation>
</comment>
<evidence type="ECO:0000256" key="6">
    <source>
        <dbReference type="ARBA" id="ARBA00022968"/>
    </source>
</evidence>
<dbReference type="EMBL" id="JAZGQO010000008">
    <property type="protein sequence ID" value="KAK6179961.1"/>
    <property type="molecule type" value="Genomic_DNA"/>
</dbReference>
<sequence>MCSGYLLNKSTVCSDVKYILTLIVVNSVPGNFKQRQRMRSTIGNRTILPSPVRILFLLGTVLNGSLQNQLKAEHNIYGDTIQGDFLDTYINFTLKSALALKWITEYCQNTEFVIRLEDNTTVDIFYLLINILPAYIGSTKTIFCLSRVSDKAANVTNQWFTEDIRWFVSDTRFKTRPRYLLLNCVGYPAIISTDFIPILYLTSVHVPSDMNNMTFYDIKDDVGHGVSTPDHECFRRRQNPCLFISGPEEMLMKYWEYVYGKRYDFISTAVDNLDIFEGF</sequence>
<keyword evidence="5" id="KW-0812">Transmembrane</keyword>
<keyword evidence="4" id="KW-0808">Transferase</keyword>
<evidence type="ECO:0000256" key="9">
    <source>
        <dbReference type="ARBA" id="ARBA00023136"/>
    </source>
</evidence>
<evidence type="ECO:0000313" key="12">
    <source>
        <dbReference type="Proteomes" id="UP001347796"/>
    </source>
</evidence>
<accession>A0AAN8JPD0</accession>
<keyword evidence="3 10" id="KW-0328">Glycosyltransferase</keyword>
<keyword evidence="7" id="KW-1133">Transmembrane helix</keyword>
<dbReference type="PANTHER" id="PTHR11214:SF314">
    <property type="entry name" value="HEXOSYLTRANSFERASE"/>
    <property type="match status" value="1"/>
</dbReference>
<dbReference type="GO" id="GO:0000139">
    <property type="term" value="C:Golgi membrane"/>
    <property type="evidence" value="ECO:0007669"/>
    <property type="project" value="UniProtKB-SubCell"/>
</dbReference>
<evidence type="ECO:0000256" key="10">
    <source>
        <dbReference type="RuleBase" id="RU363063"/>
    </source>
</evidence>
<reference evidence="11 12" key="1">
    <citation type="submission" date="2024-01" db="EMBL/GenBank/DDBJ databases">
        <title>The genome of the rayed Mediterranean limpet Patella caerulea (Linnaeus, 1758).</title>
        <authorList>
            <person name="Anh-Thu Weber A."/>
            <person name="Halstead-Nussloch G."/>
        </authorList>
    </citation>
    <scope>NUCLEOTIDE SEQUENCE [LARGE SCALE GENOMIC DNA]</scope>
    <source>
        <strain evidence="11">AATW-2023a</strain>
        <tissue evidence="11">Whole specimen</tissue>
    </source>
</reference>
<evidence type="ECO:0000256" key="7">
    <source>
        <dbReference type="ARBA" id="ARBA00022989"/>
    </source>
</evidence>
<evidence type="ECO:0000256" key="3">
    <source>
        <dbReference type="ARBA" id="ARBA00022676"/>
    </source>
</evidence>
<evidence type="ECO:0000256" key="8">
    <source>
        <dbReference type="ARBA" id="ARBA00023034"/>
    </source>
</evidence>
<keyword evidence="6" id="KW-0735">Signal-anchor</keyword>
<organism evidence="11 12">
    <name type="scientific">Patella caerulea</name>
    <name type="common">Rayed Mediterranean limpet</name>
    <dbReference type="NCBI Taxonomy" id="87958"/>
    <lineage>
        <taxon>Eukaryota</taxon>
        <taxon>Metazoa</taxon>
        <taxon>Spiralia</taxon>
        <taxon>Lophotrochozoa</taxon>
        <taxon>Mollusca</taxon>
        <taxon>Gastropoda</taxon>
        <taxon>Patellogastropoda</taxon>
        <taxon>Patelloidea</taxon>
        <taxon>Patellidae</taxon>
        <taxon>Patella</taxon>
    </lineage>
</organism>
<comment type="caution">
    <text evidence="11">The sequence shown here is derived from an EMBL/GenBank/DDBJ whole genome shotgun (WGS) entry which is preliminary data.</text>
</comment>
<evidence type="ECO:0000256" key="2">
    <source>
        <dbReference type="ARBA" id="ARBA00008661"/>
    </source>
</evidence>
<comment type="similarity">
    <text evidence="2 10">Belongs to the glycosyltransferase 31 family.</text>
</comment>
<keyword evidence="12" id="KW-1185">Reference proteome</keyword>
<dbReference type="Proteomes" id="UP001347796">
    <property type="component" value="Unassembled WGS sequence"/>
</dbReference>
<proteinExistence type="inferred from homology"/>
<dbReference type="EC" id="2.4.1.-" evidence="10"/>
<dbReference type="GO" id="GO:0016758">
    <property type="term" value="F:hexosyltransferase activity"/>
    <property type="evidence" value="ECO:0007669"/>
    <property type="project" value="InterPro"/>
</dbReference>
<evidence type="ECO:0000256" key="5">
    <source>
        <dbReference type="ARBA" id="ARBA00022692"/>
    </source>
</evidence>
<dbReference type="AlphaFoldDB" id="A0AAN8JPD0"/>
<gene>
    <name evidence="11" type="ORF">SNE40_012203</name>
</gene>
<keyword evidence="9" id="KW-0472">Membrane</keyword>
<keyword evidence="8 10" id="KW-0333">Golgi apparatus</keyword>
<name>A0AAN8JPD0_PATCE</name>
<dbReference type="GO" id="GO:0006493">
    <property type="term" value="P:protein O-linked glycosylation"/>
    <property type="evidence" value="ECO:0007669"/>
    <property type="project" value="TreeGrafter"/>
</dbReference>
<evidence type="ECO:0000256" key="1">
    <source>
        <dbReference type="ARBA" id="ARBA00004323"/>
    </source>
</evidence>
<dbReference type="PANTHER" id="PTHR11214">
    <property type="entry name" value="BETA-1,3-N-ACETYLGLUCOSAMINYLTRANSFERASE"/>
    <property type="match status" value="1"/>
</dbReference>
<evidence type="ECO:0000313" key="11">
    <source>
        <dbReference type="EMBL" id="KAK6179961.1"/>
    </source>
</evidence>
<protein>
    <recommendedName>
        <fullName evidence="10">Hexosyltransferase</fullName>
        <ecNumber evidence="10">2.4.1.-</ecNumber>
    </recommendedName>
</protein>
<dbReference type="Pfam" id="PF01762">
    <property type="entry name" value="Galactosyl_T"/>
    <property type="match status" value="1"/>
</dbReference>
<dbReference type="InterPro" id="IPR002659">
    <property type="entry name" value="Glyco_trans_31"/>
</dbReference>
<evidence type="ECO:0000256" key="4">
    <source>
        <dbReference type="ARBA" id="ARBA00022679"/>
    </source>
</evidence>